<dbReference type="EMBL" id="FJ128855">
    <property type="protein sequence ID" value="AFG47896.1"/>
    <property type="molecule type" value="Genomic_DNA"/>
</dbReference>
<evidence type="ECO:0000313" key="8">
    <source>
        <dbReference type="EMBL" id="AFG47887.1"/>
    </source>
</evidence>
<dbReference type="Pfam" id="PF14541">
    <property type="entry name" value="TAXi_C"/>
    <property type="match status" value="1"/>
</dbReference>
<accession>H9VDP9</accession>
<dbReference type="EMBL" id="FJ128856">
    <property type="protein sequence ID" value="AFG47887.1"/>
    <property type="molecule type" value="Genomic_DNA"/>
</dbReference>
<dbReference type="EMBL" id="FJ128863">
    <property type="protein sequence ID" value="AFG47891.1"/>
    <property type="molecule type" value="Genomic_DNA"/>
</dbReference>
<dbReference type="InterPro" id="IPR021109">
    <property type="entry name" value="Peptidase_aspartic_dom_sf"/>
</dbReference>
<evidence type="ECO:0000313" key="5">
    <source>
        <dbReference type="EMBL" id="AFG47884.1"/>
    </source>
</evidence>
<dbReference type="InterPro" id="IPR051708">
    <property type="entry name" value="Plant_Aspart_Prot_A1"/>
</dbReference>
<dbReference type="AlphaFoldDB" id="H9VDP9"/>
<dbReference type="PROSITE" id="PS51767">
    <property type="entry name" value="PEPTIDASE_A1"/>
    <property type="match status" value="1"/>
</dbReference>
<name>H9VDP9_PINTA</name>
<organism evidence="13">
    <name type="scientific">Pinus taeda</name>
    <name type="common">Loblolly pine</name>
    <dbReference type="NCBI Taxonomy" id="3352"/>
    <lineage>
        <taxon>Eukaryota</taxon>
        <taxon>Viridiplantae</taxon>
        <taxon>Streptophyta</taxon>
        <taxon>Embryophyta</taxon>
        <taxon>Tracheophyta</taxon>
        <taxon>Spermatophyta</taxon>
        <taxon>Pinopsida</taxon>
        <taxon>Pinidae</taxon>
        <taxon>Conifers I</taxon>
        <taxon>Pinales</taxon>
        <taxon>Pinaceae</taxon>
        <taxon>Pinus</taxon>
        <taxon>Pinus subgen. Pinus</taxon>
    </lineage>
</organism>
<dbReference type="EMBL" id="FJ128849">
    <property type="protein sequence ID" value="AFG47885.1"/>
    <property type="molecule type" value="Genomic_DNA"/>
</dbReference>
<evidence type="ECO:0000313" key="15">
    <source>
        <dbReference type="EMBL" id="AFG47894.1"/>
    </source>
</evidence>
<sequence>DSFFTPMARNSLLPTNYYLSLTAISVGCKYLPNDVFCIDYTSGRGGVILDAGTTLTYLQRPAYEAVKDT</sequence>
<dbReference type="EMBL" id="FJ128852">
    <property type="protein sequence ID" value="AFG47890.1"/>
    <property type="molecule type" value="Genomic_DNA"/>
</dbReference>
<evidence type="ECO:0000313" key="10">
    <source>
        <dbReference type="EMBL" id="AFG47889.1"/>
    </source>
</evidence>
<evidence type="ECO:0000313" key="9">
    <source>
        <dbReference type="EMBL" id="AFG47888.1"/>
    </source>
</evidence>
<dbReference type="Gene3D" id="2.40.70.10">
    <property type="entry name" value="Acid Proteases"/>
    <property type="match status" value="1"/>
</dbReference>
<dbReference type="InterPro" id="IPR032799">
    <property type="entry name" value="TAXi_C"/>
</dbReference>
<dbReference type="EMBL" id="FJ128854">
    <property type="protein sequence ID" value="AFG47892.1"/>
    <property type="molecule type" value="Genomic_DNA"/>
</dbReference>
<protein>
    <recommendedName>
        <fullName evidence="3">Peptidase A1 domain-containing protein</fullName>
    </recommendedName>
</protein>
<evidence type="ECO:0000313" key="6">
    <source>
        <dbReference type="EMBL" id="AFG47885.1"/>
    </source>
</evidence>
<evidence type="ECO:0000313" key="12">
    <source>
        <dbReference type="EMBL" id="AFG47891.1"/>
    </source>
</evidence>
<dbReference type="EMBL" id="FJ128853">
    <property type="protein sequence ID" value="AFG47888.1"/>
    <property type="molecule type" value="Genomic_DNA"/>
</dbReference>
<evidence type="ECO:0000313" key="7">
    <source>
        <dbReference type="EMBL" id="AFG47886.1"/>
    </source>
</evidence>
<gene>
    <name evidence="13" type="ORF">CL1877Contig1_01</name>
</gene>
<feature type="non-terminal residue" evidence="13">
    <location>
        <position position="1"/>
    </location>
</feature>
<evidence type="ECO:0000313" key="16">
    <source>
        <dbReference type="EMBL" id="AFG47895.1"/>
    </source>
</evidence>
<evidence type="ECO:0000313" key="13">
    <source>
        <dbReference type="EMBL" id="AFG47892.1"/>
    </source>
</evidence>
<dbReference type="EMBL" id="FJ128861">
    <property type="protein sequence ID" value="AFG47889.1"/>
    <property type="molecule type" value="Genomic_DNA"/>
</dbReference>
<evidence type="ECO:0000256" key="2">
    <source>
        <dbReference type="ARBA" id="ARBA00022801"/>
    </source>
</evidence>
<dbReference type="EMBL" id="FJ128848">
    <property type="protein sequence ID" value="AFG47886.1"/>
    <property type="molecule type" value="Genomic_DNA"/>
</dbReference>
<evidence type="ECO:0000313" key="14">
    <source>
        <dbReference type="EMBL" id="AFG47893.1"/>
    </source>
</evidence>
<feature type="domain" description="Peptidase A1" evidence="3">
    <location>
        <begin position="1"/>
        <end position="69"/>
    </location>
</feature>
<evidence type="ECO:0000313" key="18">
    <source>
        <dbReference type="EMBL" id="AFG47897.1"/>
    </source>
</evidence>
<dbReference type="PANTHER" id="PTHR47967">
    <property type="entry name" value="OS07G0603500 PROTEIN-RELATED"/>
    <property type="match status" value="1"/>
</dbReference>
<reference evidence="13" key="1">
    <citation type="submission" date="2008-08" db="EMBL/GenBank/DDBJ databases">
        <title>Nucleotide Diversity and Divergence in the Loblolly Pine Gene Space.</title>
        <authorList>
            <person name="Neale D.B."/>
            <person name="Wegrzyn J.L."/>
            <person name="Lee J.M."/>
            <person name="Eckert A.J."/>
            <person name="Liechty J.D."/>
            <person name="Stevens K.A."/>
            <person name="Langley C.H."/>
        </authorList>
    </citation>
    <scope>NUCLEOTIDE SEQUENCE</scope>
    <source>
        <strain evidence="13">8122</strain>
        <strain evidence="5">8123</strain>
        <strain evidence="16">8124</strain>
        <strain evidence="6">8125</strain>
        <strain evidence="8">8126</strain>
        <strain evidence="15">8129</strain>
        <strain evidence="17">8130</strain>
        <strain evidence="10">8131</strain>
        <strain evidence="12">8132</strain>
        <strain evidence="7">8133</strain>
        <strain evidence="4">8134</strain>
        <strain evidence="18">8135</strain>
        <strain evidence="11">8136</strain>
        <strain evidence="14">8137</strain>
        <strain evidence="9">8138</strain>
        <tissue evidence="13">Megagametophyte</tissue>
    </source>
</reference>
<evidence type="ECO:0000256" key="1">
    <source>
        <dbReference type="ARBA" id="ARBA00022670"/>
    </source>
</evidence>
<dbReference type="EMBL" id="FJ128851">
    <property type="protein sequence ID" value="AFG47893.1"/>
    <property type="molecule type" value="Genomic_DNA"/>
</dbReference>
<dbReference type="EMBL" id="FJ128864">
    <property type="protein sequence ID" value="AFG47894.1"/>
    <property type="molecule type" value="Genomic_DNA"/>
</dbReference>
<dbReference type="EMBL" id="FJ128860">
    <property type="protein sequence ID" value="AFG47895.1"/>
    <property type="molecule type" value="Genomic_DNA"/>
</dbReference>
<proteinExistence type="predicted"/>
<evidence type="ECO:0000313" key="17">
    <source>
        <dbReference type="EMBL" id="AFG47896.1"/>
    </source>
</evidence>
<dbReference type="EMBL" id="FJ128859">
    <property type="protein sequence ID" value="AFG47883.1"/>
    <property type="molecule type" value="Genomic_DNA"/>
</dbReference>
<dbReference type="SUPFAM" id="SSF50630">
    <property type="entry name" value="Acid proteases"/>
    <property type="match status" value="1"/>
</dbReference>
<evidence type="ECO:0000259" key="3">
    <source>
        <dbReference type="PROSITE" id="PS51767"/>
    </source>
</evidence>
<dbReference type="GO" id="GO:0006508">
    <property type="term" value="P:proteolysis"/>
    <property type="evidence" value="ECO:0007669"/>
    <property type="project" value="UniProtKB-KW"/>
</dbReference>
<keyword evidence="2" id="KW-0378">Hydrolase</keyword>
<evidence type="ECO:0000313" key="4">
    <source>
        <dbReference type="EMBL" id="AFG47883.1"/>
    </source>
</evidence>
<feature type="non-terminal residue" evidence="13">
    <location>
        <position position="69"/>
    </location>
</feature>
<evidence type="ECO:0000313" key="11">
    <source>
        <dbReference type="EMBL" id="AFG47890.1"/>
    </source>
</evidence>
<dbReference type="EMBL" id="FJ128850">
    <property type="protein sequence ID" value="AFG47884.1"/>
    <property type="molecule type" value="Genomic_DNA"/>
</dbReference>
<dbReference type="InterPro" id="IPR033121">
    <property type="entry name" value="PEPTIDASE_A1"/>
</dbReference>
<dbReference type="EMBL" id="FJ128858">
    <property type="protein sequence ID" value="AFG47897.1"/>
    <property type="molecule type" value="Genomic_DNA"/>
</dbReference>
<keyword evidence="1" id="KW-0645">Protease</keyword>
<dbReference type="GO" id="GO:0008233">
    <property type="term" value="F:peptidase activity"/>
    <property type="evidence" value="ECO:0007669"/>
    <property type="project" value="UniProtKB-KW"/>
</dbReference>